<gene>
    <name evidence="1" type="ORF">CK936_18480</name>
</gene>
<name>A0A2A2D7I2_9ACTN</name>
<organism evidence="1 2">
    <name type="scientific">Streptomyces albireticuli</name>
    <dbReference type="NCBI Taxonomy" id="1940"/>
    <lineage>
        <taxon>Bacteria</taxon>
        <taxon>Bacillati</taxon>
        <taxon>Actinomycetota</taxon>
        <taxon>Actinomycetes</taxon>
        <taxon>Kitasatosporales</taxon>
        <taxon>Streptomycetaceae</taxon>
        <taxon>Streptomyces</taxon>
    </lineage>
</organism>
<accession>A0A2A2D7I2</accession>
<dbReference type="AlphaFoldDB" id="A0A2A2D7I2"/>
<dbReference type="EMBL" id="NSJV01000362">
    <property type="protein sequence ID" value="PAU47474.1"/>
    <property type="molecule type" value="Genomic_DNA"/>
</dbReference>
<reference evidence="1 2" key="1">
    <citation type="submission" date="2017-08" db="EMBL/GenBank/DDBJ databases">
        <title>Genome sequence of Streptomyces albireticuli NRRL B-1670.</title>
        <authorList>
            <person name="Graham D.E."/>
            <person name="Mahan K.M."/>
            <person name="Klingeman D.M."/>
            <person name="Hettich R.L."/>
            <person name="Parry R.J."/>
            <person name="Spain J.C."/>
        </authorList>
    </citation>
    <scope>NUCLEOTIDE SEQUENCE [LARGE SCALE GENOMIC DNA]</scope>
    <source>
        <strain evidence="1 2">NRRL B-1670</strain>
    </source>
</reference>
<protein>
    <submittedName>
        <fullName evidence="1">Uncharacterized protein</fullName>
    </submittedName>
</protein>
<keyword evidence="2" id="KW-1185">Reference proteome</keyword>
<dbReference type="RefSeq" id="WP_143593221.1">
    <property type="nucleotide sequence ID" value="NZ_JAJQQQ010000030.1"/>
</dbReference>
<dbReference type="Proteomes" id="UP000218944">
    <property type="component" value="Unassembled WGS sequence"/>
</dbReference>
<comment type="caution">
    <text evidence="1">The sequence shown here is derived from an EMBL/GenBank/DDBJ whole genome shotgun (WGS) entry which is preliminary data.</text>
</comment>
<evidence type="ECO:0000313" key="2">
    <source>
        <dbReference type="Proteomes" id="UP000218944"/>
    </source>
</evidence>
<evidence type="ECO:0000313" key="1">
    <source>
        <dbReference type="EMBL" id="PAU47474.1"/>
    </source>
</evidence>
<proteinExistence type="predicted"/>
<sequence length="148" mass="15200">MCEEVVADKLAARQRAQRLEQGLCPEHGSTPGRSGVCPDCELQQATGGGRAPLPAPREPEGLPRGSCGECGCRIFLTGRALEDGLCKLCREEAATLAAPLPAVPDSPAGPLTCPGTDGVSCGRLALPTRSVCARHLVQELALTDAGAS</sequence>